<comment type="caution">
    <text evidence="2">The sequence shown here is derived from an EMBL/GenBank/DDBJ whole genome shotgun (WGS) entry which is preliminary data.</text>
</comment>
<feature type="region of interest" description="Disordered" evidence="1">
    <location>
        <begin position="221"/>
        <end position="279"/>
    </location>
</feature>
<evidence type="ECO:0000256" key="1">
    <source>
        <dbReference type="SAM" id="MobiDB-lite"/>
    </source>
</evidence>
<dbReference type="OrthoDB" id="438628at2759"/>
<dbReference type="AlphaFoldDB" id="A0A812V3B6"/>
<accession>A0A812V3B6</accession>
<feature type="non-terminal residue" evidence="2">
    <location>
        <position position="640"/>
    </location>
</feature>
<evidence type="ECO:0000313" key="3">
    <source>
        <dbReference type="Proteomes" id="UP000601435"/>
    </source>
</evidence>
<protein>
    <submittedName>
        <fullName evidence="2">Uncharacterized protein</fullName>
    </submittedName>
</protein>
<gene>
    <name evidence="2" type="ORF">SNEC2469_LOCUS17321</name>
</gene>
<name>A0A812V3B6_9DINO</name>
<feature type="compositionally biased region" description="Basic and acidic residues" evidence="1">
    <location>
        <begin position="269"/>
        <end position="279"/>
    </location>
</feature>
<reference evidence="2" key="1">
    <citation type="submission" date="2021-02" db="EMBL/GenBank/DDBJ databases">
        <authorList>
            <person name="Dougan E. K."/>
            <person name="Rhodes N."/>
            <person name="Thang M."/>
            <person name="Chan C."/>
        </authorList>
    </citation>
    <scope>NUCLEOTIDE SEQUENCE</scope>
</reference>
<organism evidence="2 3">
    <name type="scientific">Symbiodinium necroappetens</name>
    <dbReference type="NCBI Taxonomy" id="1628268"/>
    <lineage>
        <taxon>Eukaryota</taxon>
        <taxon>Sar</taxon>
        <taxon>Alveolata</taxon>
        <taxon>Dinophyceae</taxon>
        <taxon>Suessiales</taxon>
        <taxon>Symbiodiniaceae</taxon>
        <taxon>Symbiodinium</taxon>
    </lineage>
</organism>
<dbReference type="Proteomes" id="UP000601435">
    <property type="component" value="Unassembled WGS sequence"/>
</dbReference>
<keyword evidence="3" id="KW-1185">Reference proteome</keyword>
<sequence length="640" mass="71651">RAHTDRAINFAPWRGGGRHFAVVATLTLLLDAIRRKDPVLEQLALDVDHDLCHARPTSPDDVNAAEIAAQAGDMHKLYYHIRRSVTVKLAKPVPPSQEEERLAQFPSLGSPTQWIEHAVTAFADDFLSVAFSPSCKRRHDQKFIRLGTPFQPIDVALANTIPYLGEGGGGPPKSGPLQAARHQSVDLTRLPVIGLSMTTPAEQVKELFGSSLPSFAAEMELEQKEDQDQQSPLDDRRQKWPKQAGKGRGHQLDKRPRDDGRSWNLSKSSDQKYDRLTDQVSGEEVRRLMALLTRLCLRQEDDLAATRADSAFLLYMETKPDLNIASGPYQPFTNHFFAIAQKWQKVKEETPTKLDLSLRSTLLLAYMTEFHERLRHALEPNNKETSVKAGWLQETPGAPPCWTYAKWDAAKRESILDTSKPPVTHSKVLDAVARSLTLLGNSNLIHRFRATRPLALEYEANILTFLMLVSNRSAEADQLFSTMELLTDCNATQLMRTRFAKERLRRQPLAQALQREASNLLQATNPHSSSSWGRASTENREIADQPADCFGARLFNWASLLQGWRNLSQQQDAAEFSDFLLERLLPPAFQGHYQCALATAGEPAALLLSNDGTAAKPVKASQMPWIEANCYMVCLRAVQP</sequence>
<evidence type="ECO:0000313" key="2">
    <source>
        <dbReference type="EMBL" id="CAE7607218.1"/>
    </source>
</evidence>
<proteinExistence type="predicted"/>
<dbReference type="EMBL" id="CAJNJA010028604">
    <property type="protein sequence ID" value="CAE7607218.1"/>
    <property type="molecule type" value="Genomic_DNA"/>
</dbReference>
<feature type="compositionally biased region" description="Basic and acidic residues" evidence="1">
    <location>
        <begin position="250"/>
        <end position="261"/>
    </location>
</feature>
<feature type="compositionally biased region" description="Basic and acidic residues" evidence="1">
    <location>
        <begin position="221"/>
        <end position="238"/>
    </location>
</feature>